<dbReference type="RefSeq" id="WP_272775347.1">
    <property type="nucleotide sequence ID" value="NZ_JAQQLI010000002.1"/>
</dbReference>
<sequence length="332" mass="35267">MTVRISRLGIPRRRATRILACAAAAALLAAGVAVAQQKTIAIGTGGTGGVYYPMGGGIAAVLSKSLPGVQATAEVTGGSVDNLKLIGSGQSEVGFSMADAALDALKGQDKFRGNKVDVRTLMVLYPNRMHVVTIEGTGIETMADLKGKRVSTGSPGSATEVMAFRVIEAAGLDKDKDMRRERLGVAESVNAIKDRKIDAFFWVGGLPTAAVTDLGATPGVKIKMVDHAGTVDKMNAKYGDLYAADSIPPGTYPGQDKENKIAVVWNVLVTSDKMSDQMAYDVVKTIFDKKPDLIAVHKEAQSFDYKHQRKANSPIPWHPGAVKYFAEKGVQM</sequence>
<gene>
    <name evidence="2" type="ORF">PQJ73_02275</name>
</gene>
<dbReference type="Proteomes" id="UP001165652">
    <property type="component" value="Unassembled WGS sequence"/>
</dbReference>
<dbReference type="Pfam" id="PF16868">
    <property type="entry name" value="NMT1_3"/>
    <property type="match status" value="1"/>
</dbReference>
<comment type="caution">
    <text evidence="2">The sequence shown here is derived from an EMBL/GenBank/DDBJ whole genome shotgun (WGS) entry which is preliminary data.</text>
</comment>
<organism evidence="2 3">
    <name type="scientific">Rhodoplanes tepidamans</name>
    <name type="common">Rhodoplanes cryptolactis</name>
    <dbReference type="NCBI Taxonomy" id="200616"/>
    <lineage>
        <taxon>Bacteria</taxon>
        <taxon>Pseudomonadati</taxon>
        <taxon>Pseudomonadota</taxon>
        <taxon>Alphaproteobacteria</taxon>
        <taxon>Hyphomicrobiales</taxon>
        <taxon>Nitrobacteraceae</taxon>
        <taxon>Rhodoplanes</taxon>
    </lineage>
</organism>
<dbReference type="InterPro" id="IPR011852">
    <property type="entry name" value="TRAP_TAXI"/>
</dbReference>
<dbReference type="NCBIfam" id="TIGR02122">
    <property type="entry name" value="TRAP_TAXI"/>
    <property type="match status" value="1"/>
</dbReference>
<evidence type="ECO:0000313" key="2">
    <source>
        <dbReference type="EMBL" id="MDC7784497.1"/>
    </source>
</evidence>
<dbReference type="PANTHER" id="PTHR42941:SF1">
    <property type="entry name" value="SLL1037 PROTEIN"/>
    <property type="match status" value="1"/>
</dbReference>
<dbReference type="CDD" id="cd13569">
    <property type="entry name" value="PBP2_TAXI_TRAP_like_1"/>
    <property type="match status" value="1"/>
</dbReference>
<protein>
    <submittedName>
        <fullName evidence="2">TAXI family TRAP transporter solute-binding subunit</fullName>
    </submittedName>
</protein>
<keyword evidence="1" id="KW-0732">Signal</keyword>
<dbReference type="Gene3D" id="3.40.190.10">
    <property type="entry name" value="Periplasmic binding protein-like II"/>
    <property type="match status" value="2"/>
</dbReference>
<keyword evidence="3" id="KW-1185">Reference proteome</keyword>
<dbReference type="SUPFAM" id="SSF53850">
    <property type="entry name" value="Periplasmic binding protein-like II"/>
    <property type="match status" value="1"/>
</dbReference>
<reference evidence="2" key="1">
    <citation type="journal article" date="2023" name="Microbiol Resour">
        <title>Genome Sequences of Rhodoplanes serenus and Two Thermotolerant Strains, Rhodoplanes tepidamans and 'Rhodoplanes cryptolactis,' Further Refine the Genus.</title>
        <authorList>
            <person name="Rayyan A.A."/>
            <person name="Kyndt J.A."/>
        </authorList>
    </citation>
    <scope>NUCLEOTIDE SEQUENCE</scope>
    <source>
        <strain evidence="2">DSM 9987</strain>
    </source>
</reference>
<dbReference type="PANTHER" id="PTHR42941">
    <property type="entry name" value="SLL1037 PROTEIN"/>
    <property type="match status" value="1"/>
</dbReference>
<feature type="chain" id="PRO_5045997287" evidence="1">
    <location>
        <begin position="36"/>
        <end position="332"/>
    </location>
</feature>
<evidence type="ECO:0000256" key="1">
    <source>
        <dbReference type="SAM" id="SignalP"/>
    </source>
</evidence>
<proteinExistence type="predicted"/>
<evidence type="ECO:0000313" key="3">
    <source>
        <dbReference type="Proteomes" id="UP001165652"/>
    </source>
</evidence>
<name>A0ABT5J4D8_RHOTP</name>
<accession>A0ABT5J4D8</accession>
<dbReference type="EMBL" id="JAQQLI010000002">
    <property type="protein sequence ID" value="MDC7784497.1"/>
    <property type="molecule type" value="Genomic_DNA"/>
</dbReference>
<feature type="signal peptide" evidence="1">
    <location>
        <begin position="1"/>
        <end position="35"/>
    </location>
</feature>
<reference evidence="2" key="2">
    <citation type="submission" date="2023-02" db="EMBL/GenBank/DDBJ databases">
        <authorList>
            <person name="Rayyan A."/>
            <person name="Meyer T."/>
            <person name="Kyndt J.A."/>
        </authorList>
    </citation>
    <scope>NUCLEOTIDE SEQUENCE</scope>
    <source>
        <strain evidence="2">DSM 9987</strain>
    </source>
</reference>